<evidence type="ECO:0000313" key="2">
    <source>
        <dbReference type="EMBL" id="ADQ85956.1"/>
    </source>
</evidence>
<keyword evidence="3" id="KW-1185">Reference proteome</keyword>
<name>E7BQ90_9PAPI</name>
<dbReference type="GeneID" id="10146739"/>
<dbReference type="RefSeq" id="YP_004169281.1">
    <property type="nucleotide sequence ID" value="NC_014954.1"/>
</dbReference>
<feature type="region of interest" description="Disordered" evidence="1">
    <location>
        <begin position="24"/>
        <end position="93"/>
    </location>
</feature>
<feature type="compositionally biased region" description="Pro residues" evidence="1">
    <location>
        <begin position="29"/>
        <end position="43"/>
    </location>
</feature>
<organism evidence="2 3">
    <name type="scientific">human papillomavirus 131</name>
    <dbReference type="NCBI Taxonomy" id="909330"/>
    <lineage>
        <taxon>Viruses</taxon>
        <taxon>Monodnaviria</taxon>
        <taxon>Shotokuvirae</taxon>
        <taxon>Cossaviricota</taxon>
        <taxon>Papovaviricetes</taxon>
        <taxon>Zurhausenvirales</taxon>
        <taxon>Papillomaviridae</taxon>
        <taxon>Firstpapillomavirinae</taxon>
        <taxon>Gammapapillomavirus</taxon>
        <taxon>Gammapapillomavirus 14</taxon>
    </lineage>
</organism>
<dbReference type="Proteomes" id="UP000096661">
    <property type="component" value="Segment"/>
</dbReference>
<gene>
    <name evidence="2" type="primary">E4</name>
</gene>
<evidence type="ECO:0000313" key="3">
    <source>
        <dbReference type="Proteomes" id="UP000096661"/>
    </source>
</evidence>
<evidence type="ECO:0000256" key="1">
    <source>
        <dbReference type="SAM" id="MobiDB-lite"/>
    </source>
</evidence>
<dbReference type="EMBL" id="GU117631">
    <property type="protein sequence ID" value="ADQ85956.1"/>
    <property type="molecule type" value="Genomic_DNA"/>
</dbReference>
<proteinExistence type="predicted"/>
<dbReference type="KEGG" id="vg:10146739"/>
<reference evidence="2 3" key="1">
    <citation type="journal article" date="2011" name="J. Gen. Virol.">
        <title>Genomic characterization of ten novel cutaneous human papillomaviruses from keratotic lesions of immunosuppressed patients.</title>
        <authorList>
            <person name="Kohler A."/>
            <person name="Gottschling M."/>
            <person name="Manning K."/>
            <person name="Lehmann M.D."/>
            <person name="Schulz E."/>
            <person name="Kruger-Corcoran D."/>
            <person name="Stockfleth E."/>
            <person name="Nindl I."/>
        </authorList>
    </citation>
    <scope>NUCLEOTIDE SEQUENCE [LARGE SCALE GENOMIC DNA]</scope>
    <source>
        <strain evidence="2">27-49</strain>
    </source>
</reference>
<accession>E7BQ90</accession>
<dbReference type="OrthoDB" id="29054at10239"/>
<protein>
    <submittedName>
        <fullName evidence="2">E4</fullName>
    </submittedName>
</protein>
<sequence>MGKQVNGLLSLKTKLFLLLSLAPHGLFSSPPPHRPPNSLPPRTPHTGRKALEGDNKPVKTPNRQPQLHPDYDYDDENEENRPPAVPELRNPGWEPTLHQLLQKWDHDLTVLRDTVCRDLEDYKKRLGIHL</sequence>